<dbReference type="HOGENOM" id="CLU_108546_4_1_1"/>
<evidence type="ECO:0000256" key="5">
    <source>
        <dbReference type="ARBA" id="ARBA00037152"/>
    </source>
</evidence>
<feature type="transmembrane region" description="Helical" evidence="8">
    <location>
        <begin position="19"/>
        <end position="40"/>
    </location>
</feature>
<dbReference type="Pfam" id="PF01284">
    <property type="entry name" value="MARVEL"/>
    <property type="match status" value="1"/>
</dbReference>
<feature type="domain" description="MARVEL" evidence="9">
    <location>
        <begin position="1"/>
        <end position="105"/>
    </location>
</feature>
<organism evidence="10 11">
    <name type="scientific">Pelodiscus sinensis</name>
    <name type="common">Chinese softshell turtle</name>
    <name type="synonym">Trionyx sinensis</name>
    <dbReference type="NCBI Taxonomy" id="13735"/>
    <lineage>
        <taxon>Eukaryota</taxon>
        <taxon>Metazoa</taxon>
        <taxon>Chordata</taxon>
        <taxon>Craniata</taxon>
        <taxon>Vertebrata</taxon>
        <taxon>Euteleostomi</taxon>
        <taxon>Archelosauria</taxon>
        <taxon>Testudinata</taxon>
        <taxon>Testudines</taxon>
        <taxon>Cryptodira</taxon>
        <taxon>Trionychia</taxon>
        <taxon>Trionychidae</taxon>
        <taxon>Pelodiscus</taxon>
    </lineage>
</organism>
<evidence type="ECO:0000313" key="10">
    <source>
        <dbReference type="Ensembl" id="ENSPSIP00000018890.1"/>
    </source>
</evidence>
<proteinExistence type="predicted"/>
<evidence type="ECO:0000259" key="9">
    <source>
        <dbReference type="PROSITE" id="PS51225"/>
    </source>
</evidence>
<evidence type="ECO:0000256" key="7">
    <source>
        <dbReference type="PROSITE-ProRule" id="PRU00581"/>
    </source>
</evidence>
<evidence type="ECO:0000256" key="2">
    <source>
        <dbReference type="ARBA" id="ARBA00022692"/>
    </source>
</evidence>
<dbReference type="PANTHER" id="PTHR22776:SF4">
    <property type="entry name" value="PROTEOLIPID PROTEIN 2"/>
    <property type="match status" value="1"/>
</dbReference>
<dbReference type="PANTHER" id="PTHR22776">
    <property type="entry name" value="MARVEL-CONTAINING POTENTIAL LIPID RAFT-ASSOCIATED PROTEIN"/>
    <property type="match status" value="1"/>
</dbReference>
<reference evidence="11" key="2">
    <citation type="journal article" date="2013" name="Nat. Genet.">
        <title>The draft genomes of soft-shell turtle and green sea turtle yield insights into the development and evolution of the turtle-specific body plan.</title>
        <authorList>
            <person name="Wang Z."/>
            <person name="Pascual-Anaya J."/>
            <person name="Zadissa A."/>
            <person name="Li W."/>
            <person name="Niimura Y."/>
            <person name="Huang Z."/>
            <person name="Li C."/>
            <person name="White S."/>
            <person name="Xiong Z."/>
            <person name="Fang D."/>
            <person name="Wang B."/>
            <person name="Ming Y."/>
            <person name="Chen Y."/>
            <person name="Zheng Y."/>
            <person name="Kuraku S."/>
            <person name="Pignatelli M."/>
            <person name="Herrero J."/>
            <person name="Beal K."/>
            <person name="Nozawa M."/>
            <person name="Li Q."/>
            <person name="Wang J."/>
            <person name="Zhang H."/>
            <person name="Yu L."/>
            <person name="Shigenobu S."/>
            <person name="Wang J."/>
            <person name="Liu J."/>
            <person name="Flicek P."/>
            <person name="Searle S."/>
            <person name="Wang J."/>
            <person name="Kuratani S."/>
            <person name="Yin Y."/>
            <person name="Aken B."/>
            <person name="Zhang G."/>
            <person name="Irie N."/>
        </authorList>
    </citation>
    <scope>NUCLEOTIDE SEQUENCE [LARGE SCALE GENOMIC DNA]</scope>
    <source>
        <strain evidence="11">Daiwa-1</strain>
    </source>
</reference>
<comment type="function">
    <text evidence="5">May play a role in cell differentiation in the intestinal epithelium.</text>
</comment>
<comment type="subcellular location">
    <subcellularLocation>
        <location evidence="1">Membrane</location>
        <topology evidence="1">Multi-pass membrane protein</topology>
    </subcellularLocation>
</comment>
<feature type="transmembrane region" description="Helical" evidence="8">
    <location>
        <begin position="79"/>
        <end position="98"/>
    </location>
</feature>
<dbReference type="AlphaFoldDB" id="K7GF29"/>
<evidence type="ECO:0000256" key="4">
    <source>
        <dbReference type="ARBA" id="ARBA00023136"/>
    </source>
</evidence>
<dbReference type="GO" id="GO:0005886">
    <property type="term" value="C:plasma membrane"/>
    <property type="evidence" value="ECO:0007669"/>
    <property type="project" value="Ensembl"/>
</dbReference>
<dbReference type="InterPro" id="IPR050578">
    <property type="entry name" value="MARVEL-CKLF_proteins"/>
</dbReference>
<reference evidence="10" key="4">
    <citation type="submission" date="2025-09" db="UniProtKB">
        <authorList>
            <consortium name="Ensembl"/>
        </authorList>
    </citation>
    <scope>IDENTIFICATION</scope>
</reference>
<dbReference type="GO" id="GO:0019956">
    <property type="term" value="F:chemokine binding"/>
    <property type="evidence" value="ECO:0007669"/>
    <property type="project" value="Ensembl"/>
</dbReference>
<dbReference type="OMA" id="SITCPMR"/>
<keyword evidence="2 7" id="KW-0812">Transmembrane</keyword>
<evidence type="ECO:0000256" key="3">
    <source>
        <dbReference type="ARBA" id="ARBA00022989"/>
    </source>
</evidence>
<feature type="transmembrane region" description="Helical" evidence="8">
    <location>
        <begin position="52"/>
        <end position="73"/>
    </location>
</feature>
<name>K7GF29_PELSI</name>
<keyword evidence="11" id="KW-1185">Reference proteome</keyword>
<dbReference type="eggNOG" id="KOG4788">
    <property type="taxonomic scope" value="Eukaryota"/>
</dbReference>
<dbReference type="EMBL" id="AGCU01001647">
    <property type="status" value="NOT_ANNOTATED_CDS"/>
    <property type="molecule type" value="Genomic_DNA"/>
</dbReference>
<dbReference type="PROSITE" id="PS51225">
    <property type="entry name" value="MARVEL"/>
    <property type="match status" value="1"/>
</dbReference>
<dbReference type="Ensembl" id="ENSPSIT00000018976.1">
    <property type="protein sequence ID" value="ENSPSIP00000018890.1"/>
    <property type="gene ID" value="ENSPSIG00000016786.1"/>
</dbReference>
<gene>
    <name evidence="10" type="primary">PLP2</name>
</gene>
<keyword evidence="4 7" id="KW-0472">Membrane</keyword>
<sequence length="119" mass="12821">LCIIILICYGASYTPGYTGLAICEMVLSIIFFIVYTLGLNKQLTFVHWGWSDFIRAVIGALLFLITSLIVLIGHRDGPGIAAGVFGLLAGILFAYDAYITLPTLRKSHTAAPTESPEGV</sequence>
<reference evidence="10" key="3">
    <citation type="submission" date="2025-08" db="UniProtKB">
        <authorList>
            <consortium name="Ensembl"/>
        </authorList>
    </citation>
    <scope>IDENTIFICATION</scope>
</reference>
<reference evidence="11" key="1">
    <citation type="submission" date="2011-10" db="EMBL/GenBank/DDBJ databases">
        <authorList>
            <consortium name="Soft-shell Turtle Genome Consortium"/>
        </authorList>
    </citation>
    <scope>NUCLEOTIDE SEQUENCE [LARGE SCALE GENOMIC DNA]</scope>
    <source>
        <strain evidence="11">Daiwa-1</strain>
    </source>
</reference>
<evidence type="ECO:0000313" key="11">
    <source>
        <dbReference type="Proteomes" id="UP000007267"/>
    </source>
</evidence>
<protein>
    <recommendedName>
        <fullName evidence="6">Proteolipid protein 2</fullName>
    </recommendedName>
</protein>
<evidence type="ECO:0000256" key="6">
    <source>
        <dbReference type="ARBA" id="ARBA00039459"/>
    </source>
</evidence>
<dbReference type="Proteomes" id="UP000007267">
    <property type="component" value="Unassembled WGS sequence"/>
</dbReference>
<evidence type="ECO:0000256" key="8">
    <source>
        <dbReference type="SAM" id="Phobius"/>
    </source>
</evidence>
<keyword evidence="3 8" id="KW-1133">Transmembrane helix</keyword>
<evidence type="ECO:0000256" key="1">
    <source>
        <dbReference type="ARBA" id="ARBA00004141"/>
    </source>
</evidence>
<accession>K7GF29</accession>
<dbReference type="GeneTree" id="ENSGT00940000158528"/>
<dbReference type="InterPro" id="IPR008253">
    <property type="entry name" value="Marvel"/>
</dbReference>